<reference evidence="16" key="2">
    <citation type="submission" date="2025-08" db="UniProtKB">
        <authorList>
            <consortium name="Ensembl"/>
        </authorList>
    </citation>
    <scope>IDENTIFICATION</scope>
</reference>
<comment type="subcellular location">
    <subcellularLocation>
        <location evidence="2">Mitochondrion matrix</location>
    </subcellularLocation>
</comment>
<keyword evidence="5" id="KW-0479">Metal-binding</keyword>
<dbReference type="Ensembl" id="ENSPLOT00000012432.1">
    <property type="protein sequence ID" value="ENSPLOP00000011241.1"/>
    <property type="gene ID" value="ENSPLOG00000008230.1"/>
</dbReference>
<evidence type="ECO:0000256" key="13">
    <source>
        <dbReference type="ARBA" id="ARBA00077993"/>
    </source>
</evidence>
<keyword evidence="6" id="KW-0809">Transit peptide</keyword>
<organism evidence="16 17">
    <name type="scientific">Panthera leo</name>
    <name type="common">Lion</name>
    <dbReference type="NCBI Taxonomy" id="9689"/>
    <lineage>
        <taxon>Eukaryota</taxon>
        <taxon>Metazoa</taxon>
        <taxon>Chordata</taxon>
        <taxon>Craniata</taxon>
        <taxon>Vertebrata</taxon>
        <taxon>Euteleostomi</taxon>
        <taxon>Mammalia</taxon>
        <taxon>Eutheria</taxon>
        <taxon>Laurasiatheria</taxon>
        <taxon>Carnivora</taxon>
        <taxon>Feliformia</taxon>
        <taxon>Felidae</taxon>
        <taxon>Pantherinae</taxon>
        <taxon>Panthera</taxon>
    </lineage>
</organism>
<dbReference type="Gene3D" id="2.60.120.590">
    <property type="entry name" value="Alpha-ketoglutarate-dependent dioxygenase AlkB-like"/>
    <property type="match status" value="1"/>
</dbReference>
<dbReference type="Proteomes" id="UP000694399">
    <property type="component" value="Chromosome A3"/>
</dbReference>
<evidence type="ECO:0000259" key="15">
    <source>
        <dbReference type="Pfam" id="PF13532"/>
    </source>
</evidence>
<proteinExistence type="inferred from homology"/>
<dbReference type="AlphaFoldDB" id="A0A8C8WZA2"/>
<dbReference type="OMA" id="VEPHMKR"/>
<dbReference type="InterPro" id="IPR037151">
    <property type="entry name" value="AlkB-like_sf"/>
</dbReference>
<dbReference type="GeneTree" id="ENSGT00390000014585"/>
<sequence>MAPERGRCPDSDSFQDPALGAMAASGRLALGTLPRSSWVRGSGPAVLSRLRDAALVRPGFLSTAEEETLSRELEPELRRRRYEYDHWDAAIHGFRETEKSRWSEASRAILQRVQAAAFSPGQTLLSSVHVLDLEPRGYIKPHVDSIKFCGATIAGLSLLSPSVMRLVHTQEPGEWLELLLEPGSLYILRGSARYDFSHEILRDEESFFGGRRVPRGRRISVICRSLPEEMGPGGPQPTAPLISSASKSPINRSAELLKRLQGPRPGALSRRSCRQPPRAGAAAASGGGHRERPRRCSGWAGSRARRGLCPGPAAGPASGRAGCGHRGGSCLHSSGR</sequence>
<comment type="similarity">
    <text evidence="3">Belongs to the alkB family.</text>
</comment>
<accession>A0A8C8WZA2</accession>
<comment type="function">
    <text evidence="11">May function as protein hydroxylase; can catalyze auto-hydroxylation at Leu-110 (in vitro), but this activity may be due to the absence of the true substrate. Required to induce programmed necrosis in response to DNA damage caused by cytotoxic alkylating agents. Acts by triggering the collapse of mitochondrial membrane potential and loss of mitochondrial function that leads to energy depletion and cell death. ALKBH7-mediated necrosis is probably required to prevent the accumulation of cells with DNA damage. Does not display DNA demethylase activity. Involved in fatty acid metabolism.</text>
</comment>
<feature type="domain" description="Alpha-ketoglutarate-dependent dioxygenase AlkB-like" evidence="15">
    <location>
        <begin position="96"/>
        <end position="222"/>
    </location>
</feature>
<evidence type="ECO:0000256" key="14">
    <source>
        <dbReference type="SAM" id="MobiDB-lite"/>
    </source>
</evidence>
<dbReference type="InterPro" id="IPR032870">
    <property type="entry name" value="ALKBH7-like"/>
</dbReference>
<reference evidence="16" key="1">
    <citation type="journal article" date="2019" name="bioRxiv">
        <title>Long live the king: chromosome-level assembly of the lion (Panthera leo) using linked-read, Hi-C, and long read data.</title>
        <authorList>
            <person name="Armstrong E.E."/>
            <person name="Taylor R.W."/>
            <person name="Miller D.E."/>
            <person name="Kaelin C."/>
            <person name="Barsh G."/>
            <person name="Hadly E.A."/>
            <person name="Petrov D."/>
        </authorList>
    </citation>
    <scope>NUCLEOTIDE SEQUENCE [LARGE SCALE GENOMIC DNA]</scope>
</reference>
<feature type="region of interest" description="Disordered" evidence="14">
    <location>
        <begin position="226"/>
        <end position="245"/>
    </location>
</feature>
<evidence type="ECO:0000256" key="8">
    <source>
        <dbReference type="ARBA" id="ARBA00023002"/>
    </source>
</evidence>
<dbReference type="GO" id="GO:0006631">
    <property type="term" value="P:fatty acid metabolic process"/>
    <property type="evidence" value="ECO:0007669"/>
    <property type="project" value="TreeGrafter"/>
</dbReference>
<evidence type="ECO:0000256" key="3">
    <source>
        <dbReference type="ARBA" id="ARBA00007879"/>
    </source>
</evidence>
<dbReference type="SUPFAM" id="SSF51197">
    <property type="entry name" value="Clavaminate synthase-like"/>
    <property type="match status" value="1"/>
</dbReference>
<keyword evidence="7" id="KW-0223">Dioxygenase</keyword>
<evidence type="ECO:0000313" key="17">
    <source>
        <dbReference type="Proteomes" id="UP000694399"/>
    </source>
</evidence>
<dbReference type="GO" id="GO:0051213">
    <property type="term" value="F:dioxygenase activity"/>
    <property type="evidence" value="ECO:0007669"/>
    <property type="project" value="UniProtKB-KW"/>
</dbReference>
<keyword evidence="8" id="KW-0560">Oxidoreductase</keyword>
<keyword evidence="4" id="KW-1210">Necrosis</keyword>
<evidence type="ECO:0000256" key="12">
    <source>
        <dbReference type="ARBA" id="ARBA00073530"/>
    </source>
</evidence>
<dbReference type="GO" id="GO:0005759">
    <property type="term" value="C:mitochondrial matrix"/>
    <property type="evidence" value="ECO:0007669"/>
    <property type="project" value="UniProtKB-SubCell"/>
</dbReference>
<comment type="cofactor">
    <cofactor evidence="1">
        <name>Fe(2+)</name>
        <dbReference type="ChEBI" id="CHEBI:29033"/>
    </cofactor>
</comment>
<name>A0A8C8WZA2_PANLE</name>
<dbReference type="PANTHER" id="PTHR21052">
    <property type="entry name" value="SPERMATOGENESIS ASSOCIATED 11-RELATED"/>
    <property type="match status" value="1"/>
</dbReference>
<dbReference type="FunFam" id="2.60.120.590:FF:000009">
    <property type="entry name" value="Alpha-ketoglutarate-dependent dioxygenase alkB homolog 7, mitochondrial"/>
    <property type="match status" value="1"/>
</dbReference>
<dbReference type="Pfam" id="PF13532">
    <property type="entry name" value="2OG-FeII_Oxy_2"/>
    <property type="match status" value="1"/>
</dbReference>
<protein>
    <recommendedName>
        <fullName evidence="12">Alpha-ketoglutarate-dependent dioxygenase alkB homolog 7, mitochondrial</fullName>
    </recommendedName>
    <alternativeName>
        <fullName evidence="13">Alkylated DNA repair protein alkB homolog 7</fullName>
    </alternativeName>
</protein>
<evidence type="ECO:0000256" key="11">
    <source>
        <dbReference type="ARBA" id="ARBA00054545"/>
    </source>
</evidence>
<evidence type="ECO:0000256" key="6">
    <source>
        <dbReference type="ARBA" id="ARBA00022946"/>
    </source>
</evidence>
<keyword evidence="9" id="KW-0408">Iron</keyword>
<keyword evidence="10" id="KW-0496">Mitochondrion</keyword>
<evidence type="ECO:0000256" key="5">
    <source>
        <dbReference type="ARBA" id="ARBA00022723"/>
    </source>
</evidence>
<evidence type="ECO:0000256" key="9">
    <source>
        <dbReference type="ARBA" id="ARBA00023004"/>
    </source>
</evidence>
<gene>
    <name evidence="16" type="primary">ALKBH7</name>
</gene>
<evidence type="ECO:0000256" key="10">
    <source>
        <dbReference type="ARBA" id="ARBA00023128"/>
    </source>
</evidence>
<feature type="compositionally biased region" description="Low complexity" evidence="14">
    <location>
        <begin position="307"/>
        <end position="320"/>
    </location>
</feature>
<dbReference type="InterPro" id="IPR027450">
    <property type="entry name" value="AlkB-like"/>
</dbReference>
<dbReference type="GO" id="GO:0012501">
    <property type="term" value="P:programmed cell death"/>
    <property type="evidence" value="ECO:0007669"/>
    <property type="project" value="UniProtKB-KW"/>
</dbReference>
<feature type="region of interest" description="Disordered" evidence="14">
    <location>
        <begin position="258"/>
        <end position="336"/>
    </location>
</feature>
<evidence type="ECO:0000313" key="16">
    <source>
        <dbReference type="Ensembl" id="ENSPLOP00000011241.1"/>
    </source>
</evidence>
<reference evidence="16" key="3">
    <citation type="submission" date="2025-09" db="UniProtKB">
        <authorList>
            <consortium name="Ensembl"/>
        </authorList>
    </citation>
    <scope>IDENTIFICATION</scope>
</reference>
<evidence type="ECO:0000256" key="1">
    <source>
        <dbReference type="ARBA" id="ARBA00001954"/>
    </source>
</evidence>
<evidence type="ECO:0000256" key="4">
    <source>
        <dbReference type="ARBA" id="ARBA00022590"/>
    </source>
</evidence>
<dbReference type="GO" id="GO:0006974">
    <property type="term" value="P:DNA damage response"/>
    <property type="evidence" value="ECO:0007669"/>
    <property type="project" value="InterPro"/>
</dbReference>
<keyword evidence="17" id="KW-1185">Reference proteome</keyword>
<dbReference type="PANTHER" id="PTHR21052:SF0">
    <property type="entry name" value="ALPHA-KETOGLUTARATE-DEPENDENT DIOXYGENASE ALKB HOMOLOG 7, MITOCHONDRIAL"/>
    <property type="match status" value="1"/>
</dbReference>
<dbReference type="GO" id="GO:0046872">
    <property type="term" value="F:metal ion binding"/>
    <property type="evidence" value="ECO:0007669"/>
    <property type="project" value="UniProtKB-KW"/>
</dbReference>
<evidence type="ECO:0000256" key="2">
    <source>
        <dbReference type="ARBA" id="ARBA00004305"/>
    </source>
</evidence>
<evidence type="ECO:0000256" key="7">
    <source>
        <dbReference type="ARBA" id="ARBA00022964"/>
    </source>
</evidence>